<accession>A0A212RLE4</accession>
<proteinExistence type="inferred from homology"/>
<dbReference type="InterPro" id="IPR026031">
    <property type="entry name" value="Cyt_c_CcmB_bac"/>
</dbReference>
<name>A0A212RLE4_RHOAC</name>
<dbReference type="PANTHER" id="PTHR30070">
    <property type="entry name" value="HEME EXPORTER PROTEIN B"/>
    <property type="match status" value="1"/>
</dbReference>
<evidence type="ECO:0000256" key="4">
    <source>
        <dbReference type="ARBA" id="ARBA00016452"/>
    </source>
</evidence>
<feature type="transmembrane region" description="Helical" evidence="13">
    <location>
        <begin position="197"/>
        <end position="219"/>
    </location>
</feature>
<comment type="function">
    <text evidence="1 12">Required for the export of heme to the periplasm for the biogenesis of c-type cytochromes.</text>
</comment>
<keyword evidence="11 12" id="KW-0472">Membrane</keyword>
<evidence type="ECO:0000256" key="6">
    <source>
        <dbReference type="ARBA" id="ARBA00022475"/>
    </source>
</evidence>
<keyword evidence="8 13" id="KW-0812">Transmembrane</keyword>
<evidence type="ECO:0000313" key="14">
    <source>
        <dbReference type="EMBL" id="SNB73206.1"/>
    </source>
</evidence>
<evidence type="ECO:0000256" key="3">
    <source>
        <dbReference type="ARBA" id="ARBA00010544"/>
    </source>
</evidence>
<dbReference type="Pfam" id="PF03379">
    <property type="entry name" value="CcmB"/>
    <property type="match status" value="1"/>
</dbReference>
<dbReference type="InterPro" id="IPR003544">
    <property type="entry name" value="Cyt_c_biogenesis_CcmB"/>
</dbReference>
<dbReference type="GO" id="GO:0017004">
    <property type="term" value="P:cytochrome complex assembly"/>
    <property type="evidence" value="ECO:0007669"/>
    <property type="project" value="UniProtKB-KW"/>
</dbReference>
<gene>
    <name evidence="14" type="ORF">SAMN06265338_10595</name>
</gene>
<feature type="transmembrane region" description="Helical" evidence="13">
    <location>
        <begin position="20"/>
        <end position="42"/>
    </location>
</feature>
<dbReference type="PANTHER" id="PTHR30070:SF1">
    <property type="entry name" value="CYTOCHROME C BIOGENESIS B-RELATED"/>
    <property type="match status" value="1"/>
</dbReference>
<evidence type="ECO:0000256" key="9">
    <source>
        <dbReference type="ARBA" id="ARBA00022748"/>
    </source>
</evidence>
<evidence type="ECO:0000256" key="13">
    <source>
        <dbReference type="SAM" id="Phobius"/>
    </source>
</evidence>
<reference evidence="15" key="1">
    <citation type="submission" date="2017-06" db="EMBL/GenBank/DDBJ databases">
        <authorList>
            <person name="Varghese N."/>
            <person name="Submissions S."/>
        </authorList>
    </citation>
    <scope>NUCLEOTIDE SEQUENCE [LARGE SCALE GENOMIC DNA]</scope>
    <source>
        <strain evidence="15">DSM 137</strain>
    </source>
</reference>
<feature type="transmembrane region" description="Helical" evidence="13">
    <location>
        <begin position="132"/>
        <end position="155"/>
    </location>
</feature>
<dbReference type="GO" id="GO:0015232">
    <property type="term" value="F:heme transmembrane transporter activity"/>
    <property type="evidence" value="ECO:0007669"/>
    <property type="project" value="InterPro"/>
</dbReference>
<keyword evidence="15" id="KW-1185">Reference proteome</keyword>
<keyword evidence="7 12" id="KW-0997">Cell inner membrane</keyword>
<evidence type="ECO:0000256" key="10">
    <source>
        <dbReference type="ARBA" id="ARBA00022989"/>
    </source>
</evidence>
<evidence type="ECO:0000256" key="5">
    <source>
        <dbReference type="ARBA" id="ARBA00022448"/>
    </source>
</evidence>
<dbReference type="PRINTS" id="PR01414">
    <property type="entry name" value="CCMBBIOGNSIS"/>
</dbReference>
<dbReference type="Proteomes" id="UP000198418">
    <property type="component" value="Unassembled WGS sequence"/>
</dbReference>
<feature type="transmembrane region" description="Helical" evidence="13">
    <location>
        <begin position="48"/>
        <end position="69"/>
    </location>
</feature>
<evidence type="ECO:0000256" key="1">
    <source>
        <dbReference type="ARBA" id="ARBA00002442"/>
    </source>
</evidence>
<evidence type="ECO:0000256" key="7">
    <source>
        <dbReference type="ARBA" id="ARBA00022519"/>
    </source>
</evidence>
<keyword evidence="6 12" id="KW-1003">Cell membrane</keyword>
<feature type="transmembrane region" description="Helical" evidence="13">
    <location>
        <begin position="162"/>
        <end position="185"/>
    </location>
</feature>
<dbReference type="AlphaFoldDB" id="A0A212RLE4"/>
<keyword evidence="9 12" id="KW-0201">Cytochrome c-type biogenesis</keyword>
<dbReference type="NCBIfam" id="TIGR01190">
    <property type="entry name" value="ccmB"/>
    <property type="match status" value="1"/>
</dbReference>
<evidence type="ECO:0000256" key="8">
    <source>
        <dbReference type="ARBA" id="ARBA00022692"/>
    </source>
</evidence>
<dbReference type="PIRSF" id="PIRSF002764">
    <property type="entry name" value="CcmB"/>
    <property type="match status" value="1"/>
</dbReference>
<sequence>MMQSSLSALFWRELRIARSVGGGGAMGLVFFLILVSLTPFAIGPDLNLLSRIGPAILWIAALLATLLGLDRLFQADADDGSLDLLLTASTPLELIVVVKCAAHWIATALPLILASPLLGLTLAMEPASLGGIALSLLAGTPALTMLGAIGAALTAGLRRGGLLMAVLILPLATPVLIFGVSGAAAASGGTVPFHIPMLILCGLSLAALAGAPFAAAAALRARDA</sequence>
<protein>
    <recommendedName>
        <fullName evidence="4 12">Heme exporter protein B</fullName>
    </recommendedName>
</protein>
<comment type="subcellular location">
    <subcellularLocation>
        <location evidence="2">Cell inner membrane</location>
        <topology evidence="2">Multi-pass membrane protein</topology>
    </subcellularLocation>
</comment>
<evidence type="ECO:0000313" key="15">
    <source>
        <dbReference type="Proteomes" id="UP000198418"/>
    </source>
</evidence>
<dbReference type="EMBL" id="FYDG01000005">
    <property type="protein sequence ID" value="SNB73206.1"/>
    <property type="molecule type" value="Genomic_DNA"/>
</dbReference>
<evidence type="ECO:0000256" key="11">
    <source>
        <dbReference type="ARBA" id="ARBA00023136"/>
    </source>
</evidence>
<evidence type="ECO:0000256" key="12">
    <source>
        <dbReference type="PIRNR" id="PIRNR002764"/>
    </source>
</evidence>
<evidence type="ECO:0000256" key="2">
    <source>
        <dbReference type="ARBA" id="ARBA00004429"/>
    </source>
</evidence>
<dbReference type="GO" id="GO:1903607">
    <property type="term" value="P:cytochrome c biosynthetic process"/>
    <property type="evidence" value="ECO:0007669"/>
    <property type="project" value="TreeGrafter"/>
</dbReference>
<dbReference type="GO" id="GO:0005886">
    <property type="term" value="C:plasma membrane"/>
    <property type="evidence" value="ECO:0007669"/>
    <property type="project" value="UniProtKB-SubCell"/>
</dbReference>
<comment type="similarity">
    <text evidence="3 12">Belongs to the CcmB/CycW/HelB family.</text>
</comment>
<keyword evidence="10 13" id="KW-1133">Transmembrane helix</keyword>
<keyword evidence="5 12" id="KW-0813">Transport</keyword>
<organism evidence="14 15">
    <name type="scientific">Rhodoblastus acidophilus</name>
    <name type="common">Rhodopseudomonas acidophila</name>
    <dbReference type="NCBI Taxonomy" id="1074"/>
    <lineage>
        <taxon>Bacteria</taxon>
        <taxon>Pseudomonadati</taxon>
        <taxon>Pseudomonadota</taxon>
        <taxon>Alphaproteobacteria</taxon>
        <taxon>Hyphomicrobiales</taxon>
        <taxon>Rhodoblastaceae</taxon>
        <taxon>Rhodoblastus</taxon>
    </lineage>
</organism>